<gene>
    <name evidence="2" type="ORF">RXA29_22115</name>
</gene>
<feature type="chain" id="PRO_5043769165" evidence="1">
    <location>
        <begin position="21"/>
        <end position="163"/>
    </location>
</feature>
<evidence type="ECO:0000256" key="1">
    <source>
        <dbReference type="SAM" id="SignalP"/>
    </source>
</evidence>
<organism evidence="2 3">
    <name type="scientific">Dickeya solani</name>
    <dbReference type="NCBI Taxonomy" id="1089444"/>
    <lineage>
        <taxon>Bacteria</taxon>
        <taxon>Pseudomonadati</taxon>
        <taxon>Pseudomonadota</taxon>
        <taxon>Gammaproteobacteria</taxon>
        <taxon>Enterobacterales</taxon>
        <taxon>Pectobacteriaceae</taxon>
        <taxon>Dickeya</taxon>
    </lineage>
</organism>
<reference evidence="2" key="1">
    <citation type="submission" date="2023-10" db="EMBL/GenBank/DDBJ databases">
        <title>Clonality and diversity in the soft rot Dickeya solani phytopathogen.</title>
        <authorList>
            <person name="Pedron J."/>
            <person name="Van Gijsegem F."/>
            <person name="Portier P."/>
            <person name="Taghouti G."/>
        </authorList>
    </citation>
    <scope>NUCLEOTIDE SEQUENCE</scope>
    <source>
        <strain evidence="2">CFBP5647</strain>
    </source>
</reference>
<accession>A0AAX4EYK8</accession>
<sequence length="163" mass="18242">MKLKISLVVISLVMGLPINAKMIPNTKAVEAYEKYAQPSKELLYELQETIKASDTTIQLYKNLGRLTVEVPAVGKHLGVLEDKAKEIYGDNPEQFRSCASLPMVASLFWSERLSGIKKDNTEMVNNVAARYVSLAKECVNSINNRPPKMIDESEELQIIEPES</sequence>
<protein>
    <submittedName>
        <fullName evidence="2">Uncharacterized protein</fullName>
    </submittedName>
</protein>
<feature type="signal peptide" evidence="1">
    <location>
        <begin position="1"/>
        <end position="20"/>
    </location>
</feature>
<keyword evidence="1" id="KW-0732">Signal</keyword>
<name>A0AAX4EYK8_9GAMM</name>
<proteinExistence type="predicted"/>
<dbReference type="RefSeq" id="WP_316392918.1">
    <property type="nucleotide sequence ID" value="NZ_CP136339.1"/>
</dbReference>
<evidence type="ECO:0000313" key="2">
    <source>
        <dbReference type="EMBL" id="WOA52518.1"/>
    </source>
</evidence>
<dbReference type="AlphaFoldDB" id="A0AAX4EYK8"/>
<dbReference type="EMBL" id="CP136339">
    <property type="protein sequence ID" value="WOA52518.1"/>
    <property type="molecule type" value="Genomic_DNA"/>
</dbReference>
<dbReference type="Proteomes" id="UP001304423">
    <property type="component" value="Chromosome"/>
</dbReference>
<evidence type="ECO:0000313" key="3">
    <source>
        <dbReference type="Proteomes" id="UP001304423"/>
    </source>
</evidence>